<proteinExistence type="predicted"/>
<reference evidence="3 4" key="1">
    <citation type="submission" date="2021-03" db="EMBL/GenBank/DDBJ databases">
        <title>Sneathiella sp. CAU 1612 isolated from Kang Won-do.</title>
        <authorList>
            <person name="Kim W."/>
        </authorList>
    </citation>
    <scope>NUCLEOTIDE SEQUENCE [LARGE SCALE GENOMIC DNA]</scope>
    <source>
        <strain evidence="3 4">CAU 1612</strain>
    </source>
</reference>
<dbReference type="Pfam" id="PF01272">
    <property type="entry name" value="GreA_GreB"/>
    <property type="match status" value="1"/>
</dbReference>
<name>A0ABS3F5Z9_9PROT</name>
<accession>A0ABS3F5Z9</accession>
<dbReference type="PANTHER" id="PTHR30437">
    <property type="entry name" value="TRANSCRIPTION ELONGATION FACTOR GREA"/>
    <property type="match status" value="1"/>
</dbReference>
<feature type="domain" description="Regulator of nucleoside diphosphate kinase N-terminal" evidence="2">
    <location>
        <begin position="15"/>
        <end position="55"/>
    </location>
</feature>
<dbReference type="InterPro" id="IPR023459">
    <property type="entry name" value="Tscrpt_elong_fac_GreA/B_fam"/>
</dbReference>
<feature type="domain" description="Transcription elongation factor GreA/GreB C-terminal" evidence="1">
    <location>
        <begin position="61"/>
        <end position="136"/>
    </location>
</feature>
<evidence type="ECO:0000259" key="2">
    <source>
        <dbReference type="Pfam" id="PF14760"/>
    </source>
</evidence>
<keyword evidence="3" id="KW-0418">Kinase</keyword>
<dbReference type="GO" id="GO:0016301">
    <property type="term" value="F:kinase activity"/>
    <property type="evidence" value="ECO:0007669"/>
    <property type="project" value="UniProtKB-KW"/>
</dbReference>
<gene>
    <name evidence="3" type="primary">rnk</name>
    <name evidence="3" type="ORF">J0X12_10000</name>
</gene>
<dbReference type="InterPro" id="IPR036953">
    <property type="entry name" value="GreA/GreB_C_sf"/>
</dbReference>
<dbReference type="Gene3D" id="3.10.50.30">
    <property type="entry name" value="Transcription elongation factor, GreA/GreB, C-terminal domain"/>
    <property type="match status" value="1"/>
</dbReference>
<dbReference type="Gene3D" id="1.10.286.20">
    <property type="match status" value="1"/>
</dbReference>
<dbReference type="Proteomes" id="UP000664761">
    <property type="component" value="Unassembled WGS sequence"/>
</dbReference>
<dbReference type="SUPFAM" id="SSF54534">
    <property type="entry name" value="FKBP-like"/>
    <property type="match status" value="1"/>
</dbReference>
<comment type="caution">
    <text evidence="3">The sequence shown here is derived from an EMBL/GenBank/DDBJ whole genome shotgun (WGS) entry which is preliminary data.</text>
</comment>
<dbReference type="PANTHER" id="PTHR30437:SF5">
    <property type="entry name" value="REGULATOR OF NUCLEOSIDE DIPHOSPHATE KINASE"/>
    <property type="match status" value="1"/>
</dbReference>
<evidence type="ECO:0000313" key="3">
    <source>
        <dbReference type="EMBL" id="MBO0333949.1"/>
    </source>
</evidence>
<keyword evidence="3" id="KW-0808">Transferase</keyword>
<organism evidence="3 4">
    <name type="scientific">Sneathiella sedimenti</name>
    <dbReference type="NCBI Taxonomy" id="2816034"/>
    <lineage>
        <taxon>Bacteria</taxon>
        <taxon>Pseudomonadati</taxon>
        <taxon>Pseudomonadota</taxon>
        <taxon>Alphaproteobacteria</taxon>
        <taxon>Sneathiellales</taxon>
        <taxon>Sneathiellaceae</taxon>
        <taxon>Sneathiella</taxon>
    </lineage>
</organism>
<protein>
    <submittedName>
        <fullName evidence="3">Nucleoside diphosphate kinase regulator</fullName>
    </submittedName>
</protein>
<dbReference type="RefSeq" id="WP_207045072.1">
    <property type="nucleotide sequence ID" value="NZ_JAFLNC010000003.1"/>
</dbReference>
<dbReference type="NCBIfam" id="NF004396">
    <property type="entry name" value="PRK05753.1"/>
    <property type="match status" value="1"/>
</dbReference>
<dbReference type="InterPro" id="IPR001437">
    <property type="entry name" value="Tscrpt_elong_fac_GreA/B_C"/>
</dbReference>
<evidence type="ECO:0000259" key="1">
    <source>
        <dbReference type="Pfam" id="PF01272"/>
    </source>
</evidence>
<dbReference type="InterPro" id="IPR029462">
    <property type="entry name" value="Rnk_N"/>
</dbReference>
<dbReference type="Pfam" id="PF14760">
    <property type="entry name" value="Rnk_N"/>
    <property type="match status" value="1"/>
</dbReference>
<keyword evidence="4" id="KW-1185">Reference proteome</keyword>
<dbReference type="EMBL" id="JAFLNC010000003">
    <property type="protein sequence ID" value="MBO0333949.1"/>
    <property type="molecule type" value="Genomic_DNA"/>
</dbReference>
<evidence type="ECO:0000313" key="4">
    <source>
        <dbReference type="Proteomes" id="UP000664761"/>
    </source>
</evidence>
<sequence>MATTSTSLPISTRRPKIVISDASLNRLEALAERSFERDPALASRLLDEIGRARIVNAQKMPANVVAIGNVVTYRDGTTGQERTVTLVFPGDADIASQKISIMTPIGVALLGLKEGASFYWDTRDGERRMLTVVRVTSGASVSEN</sequence>